<dbReference type="RefSeq" id="WP_049644582.1">
    <property type="nucleotide sequence ID" value="NZ_LFTY01000002.1"/>
</dbReference>
<comment type="caution">
    <text evidence="2">The sequence shown here is derived from an EMBL/GenBank/DDBJ whole genome shotgun (WGS) entry which is preliminary data.</text>
</comment>
<sequence length="224" mass="24307">MRLYALITLIALAAGPAFSGAWPREQGQIFLSFGTTISAPRAQSLIQLDQTYSFYLERGMRKDLTFGLDGTANGIGAYTAIAFLRAPILRRFEHSKFAVQLGLGTTGPGADKSPVVQIGLAWGRGFQTPLGPGWAAIDAQTQYLTQGGDLIGKLDATLGVKPWEKWMFMLQIQTGDYPGSDPYLRLAPAVAWGARPGRHIELGVQIGLSGDDQIGVKLHNWLEF</sequence>
<name>A0A0J9EBG8_9RHOB</name>
<reference evidence="2 3" key="1">
    <citation type="submission" date="2015-06" db="EMBL/GenBank/DDBJ databases">
        <title>Draft genome sequence of an Alphaproteobacteria species associated to the Mediterranean sponge Oscarella lobularis.</title>
        <authorList>
            <person name="Jourda C."/>
            <person name="Santini S."/>
            <person name="Claverie J.-M."/>
        </authorList>
    </citation>
    <scope>NUCLEOTIDE SEQUENCE [LARGE SCALE GENOMIC DNA]</scope>
    <source>
        <strain evidence="2">IGS</strain>
    </source>
</reference>
<dbReference type="EMBL" id="LFTY01000002">
    <property type="protein sequence ID" value="KMW59044.1"/>
    <property type="molecule type" value="Genomic_DNA"/>
</dbReference>
<dbReference type="AlphaFoldDB" id="A0A0J9EBG8"/>
<dbReference type="STRING" id="1675527.AIOL_004025"/>
<dbReference type="PATRIC" id="fig|1675527.3.peg.4218"/>
<accession>A0A0J9EBG8</accession>
<dbReference type="OrthoDB" id="7857490at2"/>
<organism evidence="2 3">
    <name type="scientific">Candidatus Rhodobacter oscarellae</name>
    <dbReference type="NCBI Taxonomy" id="1675527"/>
    <lineage>
        <taxon>Bacteria</taxon>
        <taxon>Pseudomonadati</taxon>
        <taxon>Pseudomonadota</taxon>
        <taxon>Alphaproteobacteria</taxon>
        <taxon>Rhodobacterales</taxon>
        <taxon>Rhodobacter group</taxon>
        <taxon>Rhodobacter</taxon>
    </lineage>
</organism>
<feature type="signal peptide" evidence="1">
    <location>
        <begin position="1"/>
        <end position="19"/>
    </location>
</feature>
<keyword evidence="1" id="KW-0732">Signal</keyword>
<gene>
    <name evidence="2" type="ORF">AIOL_004025</name>
</gene>
<keyword evidence="3" id="KW-1185">Reference proteome</keyword>
<protein>
    <submittedName>
        <fullName evidence="2">Uncharacterized protein</fullName>
    </submittedName>
</protein>
<evidence type="ECO:0000313" key="3">
    <source>
        <dbReference type="Proteomes" id="UP000037178"/>
    </source>
</evidence>
<dbReference type="Proteomes" id="UP000037178">
    <property type="component" value="Unassembled WGS sequence"/>
</dbReference>
<feature type="chain" id="PRO_5005318154" evidence="1">
    <location>
        <begin position="20"/>
        <end position="224"/>
    </location>
</feature>
<evidence type="ECO:0000313" key="2">
    <source>
        <dbReference type="EMBL" id="KMW59044.1"/>
    </source>
</evidence>
<proteinExistence type="predicted"/>
<evidence type="ECO:0000256" key="1">
    <source>
        <dbReference type="SAM" id="SignalP"/>
    </source>
</evidence>